<reference evidence="2 3" key="1">
    <citation type="submission" date="2019-07" db="EMBL/GenBank/DDBJ databases">
        <authorList>
            <person name="Huq M.A."/>
        </authorList>
    </citation>
    <scope>NUCLEOTIDE SEQUENCE [LARGE SCALE GENOMIC DNA]</scope>
    <source>
        <strain evidence="2 3">MAH-3</strain>
    </source>
</reference>
<evidence type="ECO:0000313" key="2">
    <source>
        <dbReference type="EMBL" id="TSJ46417.1"/>
    </source>
</evidence>
<protein>
    <submittedName>
        <fullName evidence="2">PorT family protein</fullName>
    </submittedName>
</protein>
<organism evidence="2 3">
    <name type="scientific">Fluviicola chungangensis</name>
    <dbReference type="NCBI Taxonomy" id="2597671"/>
    <lineage>
        <taxon>Bacteria</taxon>
        <taxon>Pseudomonadati</taxon>
        <taxon>Bacteroidota</taxon>
        <taxon>Flavobacteriia</taxon>
        <taxon>Flavobacteriales</taxon>
        <taxon>Crocinitomicaceae</taxon>
        <taxon>Fluviicola</taxon>
    </lineage>
</organism>
<dbReference type="AlphaFoldDB" id="A0A556N2I5"/>
<dbReference type="RefSeq" id="WP_144331954.1">
    <property type="nucleotide sequence ID" value="NZ_VLPL01000002.1"/>
</dbReference>
<dbReference type="Proteomes" id="UP000316008">
    <property type="component" value="Unassembled WGS sequence"/>
</dbReference>
<dbReference type="OrthoDB" id="1466811at2"/>
<dbReference type="Pfam" id="PF13568">
    <property type="entry name" value="OMP_b-brl_2"/>
    <property type="match status" value="1"/>
</dbReference>
<comment type="caution">
    <text evidence="2">The sequence shown here is derived from an EMBL/GenBank/DDBJ whole genome shotgun (WGS) entry which is preliminary data.</text>
</comment>
<sequence>MRTGLFITFIFFLFGYAKGQEDPDTTRIKLKEKLILIIKNNDSDTIDAAPDHKTLKHFEAHWAGVEFGPTILLNSAMKSSFPNDKQWENDPGKSFSWNFNFAEYKFKIYKNYIGLTTGLGINWTQIGLKNNLLFANSDSLWVLKDTVNDYKKNKLRAVYLTAPLMLEFCSSADSDKGFYLAAGVIGGVRIGSSTKQVIEEDKTKYRTKTKGVYGLNAFRLDAAVKLGYKNIGVFANYNLLPLFDTDKTVGVYPLTFGLTVNF</sequence>
<accession>A0A556N2I5</accession>
<evidence type="ECO:0000259" key="1">
    <source>
        <dbReference type="Pfam" id="PF13568"/>
    </source>
</evidence>
<dbReference type="InterPro" id="IPR025665">
    <property type="entry name" value="Beta-barrel_OMP_2"/>
</dbReference>
<gene>
    <name evidence="2" type="ORF">FO442_04470</name>
</gene>
<name>A0A556N2I5_9FLAO</name>
<feature type="domain" description="Outer membrane protein beta-barrel" evidence="1">
    <location>
        <begin position="89"/>
        <end position="244"/>
    </location>
</feature>
<evidence type="ECO:0000313" key="3">
    <source>
        <dbReference type="Proteomes" id="UP000316008"/>
    </source>
</evidence>
<dbReference type="EMBL" id="VLPL01000002">
    <property type="protein sequence ID" value="TSJ46417.1"/>
    <property type="molecule type" value="Genomic_DNA"/>
</dbReference>
<keyword evidence="3" id="KW-1185">Reference proteome</keyword>
<proteinExistence type="predicted"/>